<protein>
    <recommendedName>
        <fullName evidence="2 6">Carbonic anhydrase</fullName>
        <ecNumber evidence="2 6">4.2.1.1</ecNumber>
    </recommendedName>
</protein>
<feature type="signal peptide" evidence="6">
    <location>
        <begin position="1"/>
        <end position="29"/>
    </location>
</feature>
<accession>A0A5J4ZM04</accession>
<dbReference type="SMART" id="SM01057">
    <property type="entry name" value="Carb_anhydrase"/>
    <property type="match status" value="1"/>
</dbReference>
<organism evidence="8 9">
    <name type="scientific">Nyssa sinensis</name>
    <dbReference type="NCBI Taxonomy" id="561372"/>
    <lineage>
        <taxon>Eukaryota</taxon>
        <taxon>Viridiplantae</taxon>
        <taxon>Streptophyta</taxon>
        <taxon>Embryophyta</taxon>
        <taxon>Tracheophyta</taxon>
        <taxon>Spermatophyta</taxon>
        <taxon>Magnoliopsida</taxon>
        <taxon>eudicotyledons</taxon>
        <taxon>Gunneridae</taxon>
        <taxon>Pentapetalae</taxon>
        <taxon>asterids</taxon>
        <taxon>Cornales</taxon>
        <taxon>Nyssaceae</taxon>
        <taxon>Nyssa</taxon>
    </lineage>
</organism>
<dbReference type="GO" id="GO:0008270">
    <property type="term" value="F:zinc ion binding"/>
    <property type="evidence" value="ECO:0007669"/>
    <property type="project" value="UniProtKB-UniRule"/>
</dbReference>
<keyword evidence="4 6" id="KW-0862">Zinc</keyword>
<gene>
    <name evidence="8" type="ORF">F0562_016530</name>
</gene>
<dbReference type="GO" id="GO:0006730">
    <property type="term" value="P:one-carbon metabolic process"/>
    <property type="evidence" value="ECO:0007669"/>
    <property type="project" value="TreeGrafter"/>
</dbReference>
<evidence type="ECO:0000256" key="2">
    <source>
        <dbReference type="ARBA" id="ARBA00012925"/>
    </source>
</evidence>
<dbReference type="PROSITE" id="PS00162">
    <property type="entry name" value="ALPHA_CA_1"/>
    <property type="match status" value="1"/>
</dbReference>
<keyword evidence="6" id="KW-0732">Signal</keyword>
<dbReference type="InterPro" id="IPR041891">
    <property type="entry name" value="Alpha_CA_prokaryot-like"/>
</dbReference>
<dbReference type="PROSITE" id="PS51144">
    <property type="entry name" value="ALPHA_CA_2"/>
    <property type="match status" value="1"/>
</dbReference>
<comment type="cofactor">
    <cofactor evidence="1 6">
        <name>Zn(2+)</name>
        <dbReference type="ChEBI" id="CHEBI:29105"/>
    </cofactor>
</comment>
<keyword evidence="3 6" id="KW-0479">Metal-binding</keyword>
<dbReference type="PANTHER" id="PTHR18952">
    <property type="entry name" value="CARBONIC ANHYDRASE"/>
    <property type="match status" value="1"/>
</dbReference>
<dbReference type="Proteomes" id="UP000325577">
    <property type="component" value="Linkage Group LG7"/>
</dbReference>
<reference evidence="8 9" key="1">
    <citation type="submission" date="2019-09" db="EMBL/GenBank/DDBJ databases">
        <title>A chromosome-level genome assembly of the Chinese tupelo Nyssa sinensis.</title>
        <authorList>
            <person name="Yang X."/>
            <person name="Kang M."/>
            <person name="Yang Y."/>
            <person name="Xiong H."/>
            <person name="Wang M."/>
            <person name="Zhang Z."/>
            <person name="Wang Z."/>
            <person name="Wu H."/>
            <person name="Ma T."/>
            <person name="Liu J."/>
            <person name="Xi Z."/>
        </authorList>
    </citation>
    <scope>NUCLEOTIDE SEQUENCE [LARGE SCALE GENOMIC DNA]</scope>
    <source>
        <strain evidence="8">J267</strain>
        <tissue evidence="8">Leaf</tissue>
    </source>
</reference>
<feature type="domain" description="Alpha-carbonic anhydrase" evidence="7">
    <location>
        <begin position="36"/>
        <end position="265"/>
    </location>
</feature>
<name>A0A5J4ZM04_9ASTE</name>
<keyword evidence="5 6" id="KW-0456">Lyase</keyword>
<dbReference type="SUPFAM" id="SSF51069">
    <property type="entry name" value="Carbonic anhydrase"/>
    <property type="match status" value="1"/>
</dbReference>
<dbReference type="CDD" id="cd03124">
    <property type="entry name" value="alpha_CA_prokaryotic_like"/>
    <property type="match status" value="1"/>
</dbReference>
<dbReference type="InterPro" id="IPR018338">
    <property type="entry name" value="Carbonic_anhydrase_a-class_CS"/>
</dbReference>
<comment type="similarity">
    <text evidence="6">Belongs to the alpha-carbonic anhydrase family.</text>
</comment>
<dbReference type="GO" id="GO:0004089">
    <property type="term" value="F:carbonate dehydratase activity"/>
    <property type="evidence" value="ECO:0007669"/>
    <property type="project" value="UniProtKB-UniRule"/>
</dbReference>
<dbReference type="InterPro" id="IPR001148">
    <property type="entry name" value="CA_dom"/>
</dbReference>
<evidence type="ECO:0000256" key="5">
    <source>
        <dbReference type="ARBA" id="ARBA00023239"/>
    </source>
</evidence>
<dbReference type="EC" id="4.2.1.1" evidence="2 6"/>
<evidence type="ECO:0000259" key="7">
    <source>
        <dbReference type="PROSITE" id="PS51144"/>
    </source>
</evidence>
<evidence type="ECO:0000313" key="9">
    <source>
        <dbReference type="Proteomes" id="UP000325577"/>
    </source>
</evidence>
<comment type="function">
    <text evidence="6">Reversible hydration of carbon dioxide.</text>
</comment>
<dbReference type="Pfam" id="PF00194">
    <property type="entry name" value="Carb_anhydrase"/>
    <property type="match status" value="1"/>
</dbReference>
<evidence type="ECO:0000256" key="3">
    <source>
        <dbReference type="ARBA" id="ARBA00022723"/>
    </source>
</evidence>
<evidence type="ECO:0000256" key="4">
    <source>
        <dbReference type="ARBA" id="ARBA00022833"/>
    </source>
</evidence>
<evidence type="ECO:0000313" key="8">
    <source>
        <dbReference type="EMBL" id="KAA8518696.1"/>
    </source>
</evidence>
<feature type="chain" id="PRO_5025097979" description="Carbonic anhydrase" evidence="6">
    <location>
        <begin position="30"/>
        <end position="265"/>
    </location>
</feature>
<proteinExistence type="inferred from homology"/>
<dbReference type="InterPro" id="IPR036398">
    <property type="entry name" value="CA_dom_sf"/>
</dbReference>
<keyword evidence="9" id="KW-1185">Reference proteome</keyword>
<evidence type="ECO:0000256" key="1">
    <source>
        <dbReference type="ARBA" id="ARBA00001947"/>
    </source>
</evidence>
<comment type="catalytic activity">
    <reaction evidence="6">
        <text>hydrogencarbonate + H(+) = CO2 + H2O</text>
        <dbReference type="Rhea" id="RHEA:10748"/>
        <dbReference type="ChEBI" id="CHEBI:15377"/>
        <dbReference type="ChEBI" id="CHEBI:15378"/>
        <dbReference type="ChEBI" id="CHEBI:16526"/>
        <dbReference type="ChEBI" id="CHEBI:17544"/>
        <dbReference type="EC" id="4.2.1.1"/>
    </reaction>
</comment>
<evidence type="ECO:0000256" key="6">
    <source>
        <dbReference type="RuleBase" id="RU367011"/>
    </source>
</evidence>
<dbReference type="Gene3D" id="3.10.200.10">
    <property type="entry name" value="Alpha carbonic anhydrase"/>
    <property type="match status" value="1"/>
</dbReference>
<dbReference type="OrthoDB" id="429145at2759"/>
<dbReference type="InterPro" id="IPR023561">
    <property type="entry name" value="Carbonic_anhydrase_a-class"/>
</dbReference>
<sequence length="265" mass="30084">MNNQSNPIFISGCVLFLLLFLHAPSSITAQETEDEREFDYDERSKKGPPRWGELKKEWEACNSGEMQSPIDMSNDKVEIISKSGALTRNYKPSNATLKNRGHDISLKWVGDAGSIQINGTDYMLRQCHWHSPSEHHINGQRYALELHMVHESPDLNVKNKIAVVGLLYKIGEADVFLSKLSRNISSLKNSLEESNVGEIDPTDIKMGGRSYYKYMGSLTVPPCTEGVLWIINEEYAESNARPLQALNGREVYLYRPRLRPRVTKN</sequence>
<dbReference type="PANTHER" id="PTHR18952:SF201">
    <property type="entry name" value="CARBONIC ANHYDRASE"/>
    <property type="match status" value="1"/>
</dbReference>
<dbReference type="EMBL" id="CM018050">
    <property type="protein sequence ID" value="KAA8518696.1"/>
    <property type="molecule type" value="Genomic_DNA"/>
</dbReference>
<dbReference type="AlphaFoldDB" id="A0A5J4ZM04"/>